<sequence length="161" mass="18488">MRDGIDGVLNVELCAAKTFDKMDVFFRLFSNLGHRRNGFHRVFSRRSLAGEHDRACSVIHRVGNIRNFRACRPRIMNHAFEHLRSGNDAFSKQPAFRNEIFLNVWQLLKRNLHAEISPADHDAFTFLANLMNVMNAGAIFDLCDNSDILSAVFGKKRLKIQ</sequence>
<evidence type="ECO:0000313" key="1">
    <source>
        <dbReference type="EMBL" id="MPM94734.1"/>
    </source>
</evidence>
<organism evidence="1">
    <name type="scientific">bioreactor metagenome</name>
    <dbReference type="NCBI Taxonomy" id="1076179"/>
    <lineage>
        <taxon>unclassified sequences</taxon>
        <taxon>metagenomes</taxon>
        <taxon>ecological metagenomes</taxon>
    </lineage>
</organism>
<protein>
    <submittedName>
        <fullName evidence="1">Uncharacterized protein</fullName>
    </submittedName>
</protein>
<dbReference type="EMBL" id="VSSQ01041321">
    <property type="protein sequence ID" value="MPM94734.1"/>
    <property type="molecule type" value="Genomic_DNA"/>
</dbReference>
<dbReference type="AlphaFoldDB" id="A0A645DYY6"/>
<proteinExistence type="predicted"/>
<accession>A0A645DYY6</accession>
<comment type="caution">
    <text evidence="1">The sequence shown here is derived from an EMBL/GenBank/DDBJ whole genome shotgun (WGS) entry which is preliminary data.</text>
</comment>
<reference evidence="1" key="1">
    <citation type="submission" date="2019-08" db="EMBL/GenBank/DDBJ databases">
        <authorList>
            <person name="Kucharzyk K."/>
            <person name="Murdoch R.W."/>
            <person name="Higgins S."/>
            <person name="Loffler F."/>
        </authorList>
    </citation>
    <scope>NUCLEOTIDE SEQUENCE</scope>
</reference>
<name>A0A645DYY6_9ZZZZ</name>
<gene>
    <name evidence="1" type="ORF">SDC9_141882</name>
</gene>